<protein>
    <submittedName>
        <fullName evidence="2">Uncharacterized protein</fullName>
    </submittedName>
</protein>
<evidence type="ECO:0000313" key="3">
    <source>
        <dbReference type="Proteomes" id="UP000499080"/>
    </source>
</evidence>
<sequence length="154" mass="16674">MYSKHGTRGRGGLVKGGIAETSKQNKQKRGAEVKIPTLGCGVKGEKEKNPSNSEGGGRTRRGKGGERVVGEAQPAGVDVPRSWNIHEQDALQCRLPAVHTRPYIRAYFVTDAPAGIHSFPERGGTIGEMSGWNPIFGDKTQDGLILPRVLRFLK</sequence>
<evidence type="ECO:0000256" key="1">
    <source>
        <dbReference type="SAM" id="MobiDB-lite"/>
    </source>
</evidence>
<proteinExistence type="predicted"/>
<dbReference type="AlphaFoldDB" id="A0A4Y2K2S7"/>
<name>A0A4Y2K2S7_ARAVE</name>
<dbReference type="OrthoDB" id="10514195at2759"/>
<gene>
    <name evidence="2" type="ORF">AVEN_273160_1</name>
</gene>
<keyword evidence="3" id="KW-1185">Reference proteome</keyword>
<accession>A0A4Y2K2S7</accession>
<evidence type="ECO:0000313" key="2">
    <source>
        <dbReference type="EMBL" id="GBM96624.1"/>
    </source>
</evidence>
<organism evidence="2 3">
    <name type="scientific">Araneus ventricosus</name>
    <name type="common">Orbweaver spider</name>
    <name type="synonym">Epeira ventricosa</name>
    <dbReference type="NCBI Taxonomy" id="182803"/>
    <lineage>
        <taxon>Eukaryota</taxon>
        <taxon>Metazoa</taxon>
        <taxon>Ecdysozoa</taxon>
        <taxon>Arthropoda</taxon>
        <taxon>Chelicerata</taxon>
        <taxon>Arachnida</taxon>
        <taxon>Araneae</taxon>
        <taxon>Araneomorphae</taxon>
        <taxon>Entelegynae</taxon>
        <taxon>Araneoidea</taxon>
        <taxon>Araneidae</taxon>
        <taxon>Araneus</taxon>
    </lineage>
</organism>
<comment type="caution">
    <text evidence="2">The sequence shown here is derived from an EMBL/GenBank/DDBJ whole genome shotgun (WGS) entry which is preliminary data.</text>
</comment>
<feature type="region of interest" description="Disordered" evidence="1">
    <location>
        <begin position="1"/>
        <end position="81"/>
    </location>
</feature>
<reference evidence="2 3" key="1">
    <citation type="journal article" date="2019" name="Sci. Rep.">
        <title>Orb-weaving spider Araneus ventricosus genome elucidates the spidroin gene catalogue.</title>
        <authorList>
            <person name="Kono N."/>
            <person name="Nakamura H."/>
            <person name="Ohtoshi R."/>
            <person name="Moran D.A.P."/>
            <person name="Shinohara A."/>
            <person name="Yoshida Y."/>
            <person name="Fujiwara M."/>
            <person name="Mori M."/>
            <person name="Tomita M."/>
            <person name="Arakawa K."/>
        </authorList>
    </citation>
    <scope>NUCLEOTIDE SEQUENCE [LARGE SCALE GENOMIC DNA]</scope>
</reference>
<dbReference type="Proteomes" id="UP000499080">
    <property type="component" value="Unassembled WGS sequence"/>
</dbReference>
<dbReference type="EMBL" id="BGPR01004161">
    <property type="protein sequence ID" value="GBM96624.1"/>
    <property type="molecule type" value="Genomic_DNA"/>
</dbReference>